<accession>A0A1A5JBF6</accession>
<keyword evidence="1" id="KW-0812">Transmembrane</keyword>
<reference evidence="3" key="1">
    <citation type="submission" date="2016-06" db="EMBL/GenBank/DDBJ databases">
        <title>NZP2037 Pacbio-Illumina hybrid assembly.</title>
        <authorList>
            <person name="Ramsay J.P."/>
        </authorList>
    </citation>
    <scope>NUCLEOTIDE SEQUENCE [LARGE SCALE GENOMIC DNA]</scope>
    <source>
        <strain evidence="3">R7ANS::ICEMlSym2042</strain>
    </source>
</reference>
<dbReference type="AlphaFoldDB" id="A0A1A5JBF6"/>
<evidence type="ECO:0000313" key="3">
    <source>
        <dbReference type="Proteomes" id="UP000093748"/>
    </source>
</evidence>
<dbReference type="EMBL" id="LZTJ01000005">
    <property type="protein sequence ID" value="OBP78939.1"/>
    <property type="molecule type" value="Genomic_DNA"/>
</dbReference>
<feature type="transmembrane region" description="Helical" evidence="1">
    <location>
        <begin position="16"/>
        <end position="37"/>
    </location>
</feature>
<gene>
    <name evidence="2" type="ORF">BAE39_29470</name>
</gene>
<keyword evidence="1" id="KW-1133">Transmembrane helix</keyword>
<name>A0A1A5JBF6_RHILI</name>
<organism evidence="2 3">
    <name type="scientific">Rhizobium loti</name>
    <name type="common">Mesorhizobium loti</name>
    <dbReference type="NCBI Taxonomy" id="381"/>
    <lineage>
        <taxon>Bacteria</taxon>
        <taxon>Pseudomonadati</taxon>
        <taxon>Pseudomonadota</taxon>
        <taxon>Alphaproteobacteria</taxon>
        <taxon>Hyphomicrobiales</taxon>
        <taxon>Phyllobacteriaceae</taxon>
        <taxon>Mesorhizobium</taxon>
    </lineage>
</organism>
<proteinExistence type="predicted"/>
<protein>
    <submittedName>
        <fullName evidence="2">Uncharacterized protein</fullName>
    </submittedName>
</protein>
<sequence length="69" mass="7931">MGRLTRLDQRRLRLPFIRLIIIVVMMACFALLFAKLVRQTEKANFRSLPDTSRCGEAVDCVPKLPPTKD</sequence>
<comment type="caution">
    <text evidence="2">The sequence shown here is derived from an EMBL/GenBank/DDBJ whole genome shotgun (WGS) entry which is preliminary data.</text>
</comment>
<dbReference type="Proteomes" id="UP000093748">
    <property type="component" value="Unassembled WGS sequence"/>
</dbReference>
<keyword evidence="1" id="KW-0472">Membrane</keyword>
<evidence type="ECO:0000313" key="2">
    <source>
        <dbReference type="EMBL" id="OBP78939.1"/>
    </source>
</evidence>
<evidence type="ECO:0000256" key="1">
    <source>
        <dbReference type="SAM" id="Phobius"/>
    </source>
</evidence>